<proteinExistence type="predicted"/>
<dbReference type="RefSeq" id="WP_159428984.1">
    <property type="nucleotide sequence ID" value="NZ_FRAE01000074.1"/>
</dbReference>
<name>A0A1M6SMM0_9FIRM</name>
<dbReference type="Proteomes" id="UP000242497">
    <property type="component" value="Unassembled WGS sequence"/>
</dbReference>
<dbReference type="STRING" id="1123349.SAMN02744037_02383"/>
<protein>
    <recommendedName>
        <fullName evidence="3">Homeodomain-like domain-containing protein</fullName>
    </recommendedName>
</protein>
<dbReference type="EMBL" id="FRAE01000074">
    <property type="protein sequence ID" value="SHK46024.1"/>
    <property type="molecule type" value="Genomic_DNA"/>
</dbReference>
<keyword evidence="2" id="KW-1185">Reference proteome</keyword>
<evidence type="ECO:0000313" key="2">
    <source>
        <dbReference type="Proteomes" id="UP000242497"/>
    </source>
</evidence>
<dbReference type="AlphaFoldDB" id="A0A1M6SMM0"/>
<evidence type="ECO:0008006" key="3">
    <source>
        <dbReference type="Google" id="ProtNLM"/>
    </source>
</evidence>
<evidence type="ECO:0000313" key="1">
    <source>
        <dbReference type="EMBL" id="SHK46024.1"/>
    </source>
</evidence>
<dbReference type="OrthoDB" id="2969743at2"/>
<reference evidence="2" key="1">
    <citation type="submission" date="2016-11" db="EMBL/GenBank/DDBJ databases">
        <authorList>
            <person name="Varghese N."/>
            <person name="Submissions S."/>
        </authorList>
    </citation>
    <scope>NUCLEOTIDE SEQUENCE [LARGE SCALE GENOMIC DNA]</scope>
    <source>
        <strain evidence="2">DSM 15518</strain>
    </source>
</reference>
<gene>
    <name evidence="1" type="ORF">SAMN02744037_02383</name>
</gene>
<organism evidence="1 2">
    <name type="scientific">Tepidibacter formicigenes DSM 15518</name>
    <dbReference type="NCBI Taxonomy" id="1123349"/>
    <lineage>
        <taxon>Bacteria</taxon>
        <taxon>Bacillati</taxon>
        <taxon>Bacillota</taxon>
        <taxon>Clostridia</taxon>
        <taxon>Peptostreptococcales</taxon>
        <taxon>Peptostreptococcaceae</taxon>
        <taxon>Tepidibacter</taxon>
    </lineage>
</organism>
<sequence>MEKAKIRKMRIDIRLGFTAEQLAKKYHISKNSAAKYRNRYIKVIKKQREMGLYE</sequence>
<accession>A0A1M6SMM0</accession>